<evidence type="ECO:0000313" key="10">
    <source>
        <dbReference type="EMBL" id="OGG13397.1"/>
    </source>
</evidence>
<dbReference type="Pfam" id="PF00478">
    <property type="entry name" value="IMPDH"/>
    <property type="match status" value="1"/>
</dbReference>
<dbReference type="InterPro" id="IPR001093">
    <property type="entry name" value="IMP_DH_GMPRt"/>
</dbReference>
<dbReference type="InterPro" id="IPR005990">
    <property type="entry name" value="IMP_DH"/>
</dbReference>
<dbReference type="PROSITE" id="PS00487">
    <property type="entry name" value="IMP_DH_GMP_RED"/>
    <property type="match status" value="1"/>
</dbReference>
<name>A0A1F5ZMT2_9BACT</name>
<dbReference type="InterPro" id="IPR013785">
    <property type="entry name" value="Aldolase_TIM"/>
</dbReference>
<evidence type="ECO:0000256" key="2">
    <source>
        <dbReference type="ARBA" id="ARBA00005502"/>
    </source>
</evidence>
<sequence length="364" mass="39197">MYGSCQESNVYKMKIMKHGLAYDDVLLIPGFADFKREETDVSIELPKGIHLSIPILSSPMDTVTMSGMAITLGNLGGMGFIHRNMPIEKEVNEIKKAKNKTKLVGAAVGVGKDFEERLKGIIDGGADAVLIDSAHGFTKYVIEATSYIKEKYPKVLLISGNIATQKGAKALIDAGADVLRVGMGPGSICTTRIVSGMGVPQITALEEAVKAANEKQIPIIADGGIRYSGDIVKSLAIGANLVMLGSLLGATDEAPGEITERNGEKYKTYRGMGSVSAMKEGSAARYGQEYRKGQEKKLVPEGVEGLVRYRGSVEDVISQLVGGLRTGMYYVGARTIQELQEKAEFIQITQASLIESFPHDIIRF</sequence>
<evidence type="ECO:0000256" key="5">
    <source>
        <dbReference type="ARBA" id="ARBA00022958"/>
    </source>
</evidence>
<evidence type="ECO:0000256" key="8">
    <source>
        <dbReference type="ARBA" id="ARBA00048028"/>
    </source>
</evidence>
<dbReference type="GO" id="GO:0006177">
    <property type="term" value="P:GMP biosynthetic process"/>
    <property type="evidence" value="ECO:0007669"/>
    <property type="project" value="UniProtKB-KW"/>
</dbReference>
<keyword evidence="5" id="KW-0630">Potassium</keyword>
<evidence type="ECO:0000256" key="1">
    <source>
        <dbReference type="ARBA" id="ARBA00001958"/>
    </source>
</evidence>
<dbReference type="STRING" id="1798382.A3D77_04845"/>
<dbReference type="PANTHER" id="PTHR11911">
    <property type="entry name" value="INOSINE-5-MONOPHOSPHATE DEHYDROGENASE RELATED"/>
    <property type="match status" value="1"/>
</dbReference>
<evidence type="ECO:0000256" key="7">
    <source>
        <dbReference type="ARBA" id="ARBA00023027"/>
    </source>
</evidence>
<dbReference type="EMBL" id="MFJL01000036">
    <property type="protein sequence ID" value="OGG13397.1"/>
    <property type="molecule type" value="Genomic_DNA"/>
</dbReference>
<feature type="domain" description="IMP dehydrogenase/GMP reductase" evidence="9">
    <location>
        <begin position="19"/>
        <end position="359"/>
    </location>
</feature>
<keyword evidence="4" id="KW-0658">Purine biosynthesis</keyword>
<dbReference type="FunFam" id="3.20.20.70:FF:000424">
    <property type="entry name" value="Inosine-5'-monophosphate dehydrogenase 2"/>
    <property type="match status" value="1"/>
</dbReference>
<reference evidence="10 11" key="1">
    <citation type="journal article" date="2016" name="Nat. Commun.">
        <title>Thousands of microbial genomes shed light on interconnected biogeochemical processes in an aquifer system.</title>
        <authorList>
            <person name="Anantharaman K."/>
            <person name="Brown C.T."/>
            <person name="Hug L.A."/>
            <person name="Sharon I."/>
            <person name="Castelle C.J."/>
            <person name="Probst A.J."/>
            <person name="Thomas B.C."/>
            <person name="Singh A."/>
            <person name="Wilkins M.J."/>
            <person name="Karaoz U."/>
            <person name="Brodie E.L."/>
            <person name="Williams K.H."/>
            <person name="Hubbard S.S."/>
            <person name="Banfield J.F."/>
        </authorList>
    </citation>
    <scope>NUCLEOTIDE SEQUENCE [LARGE SCALE GENOMIC DNA]</scope>
</reference>
<dbReference type="GO" id="GO:0003938">
    <property type="term" value="F:IMP dehydrogenase activity"/>
    <property type="evidence" value="ECO:0007669"/>
    <property type="project" value="UniProtKB-EC"/>
</dbReference>
<dbReference type="AlphaFoldDB" id="A0A1F5ZMT2"/>
<dbReference type="Gene3D" id="3.20.20.70">
    <property type="entry name" value="Aldolase class I"/>
    <property type="match status" value="2"/>
</dbReference>
<comment type="caution">
    <text evidence="10">The sequence shown here is derived from an EMBL/GenBank/DDBJ whole genome shotgun (WGS) entry which is preliminary data.</text>
</comment>
<dbReference type="PANTHER" id="PTHR11911:SF111">
    <property type="entry name" value="INOSINE-5'-MONOPHOSPHATE DEHYDROGENASE"/>
    <property type="match status" value="1"/>
</dbReference>
<evidence type="ECO:0000259" key="9">
    <source>
        <dbReference type="Pfam" id="PF00478"/>
    </source>
</evidence>
<comment type="cofactor">
    <cofactor evidence="1">
        <name>K(+)</name>
        <dbReference type="ChEBI" id="CHEBI:29103"/>
    </cofactor>
</comment>
<protein>
    <submittedName>
        <fullName evidence="10">Guanosine monophosphate reductase</fullName>
    </submittedName>
</protein>
<keyword evidence="6" id="KW-0560">Oxidoreductase</keyword>
<keyword evidence="7" id="KW-0520">NAD</keyword>
<dbReference type="SMART" id="SM01240">
    <property type="entry name" value="IMPDH"/>
    <property type="match status" value="1"/>
</dbReference>
<accession>A0A1F5ZMT2</accession>
<evidence type="ECO:0000256" key="6">
    <source>
        <dbReference type="ARBA" id="ARBA00023002"/>
    </source>
</evidence>
<gene>
    <name evidence="10" type="ORF">A3D77_04845</name>
</gene>
<keyword evidence="3" id="KW-0332">GMP biosynthesis</keyword>
<dbReference type="SUPFAM" id="SSF51412">
    <property type="entry name" value="Inosine monophosphate dehydrogenase (IMPDH)"/>
    <property type="match status" value="1"/>
</dbReference>
<organism evidence="10 11">
    <name type="scientific">Candidatus Gottesmanbacteria bacterium RIFCSPHIGHO2_02_FULL_39_11</name>
    <dbReference type="NCBI Taxonomy" id="1798382"/>
    <lineage>
        <taxon>Bacteria</taxon>
        <taxon>Candidatus Gottesmaniibacteriota</taxon>
    </lineage>
</organism>
<evidence type="ECO:0000256" key="3">
    <source>
        <dbReference type="ARBA" id="ARBA00022749"/>
    </source>
</evidence>
<proteinExistence type="inferred from homology"/>
<dbReference type="Proteomes" id="UP000176923">
    <property type="component" value="Unassembled WGS sequence"/>
</dbReference>
<comment type="similarity">
    <text evidence="2">Belongs to the IMPDH/GMPR family.</text>
</comment>
<comment type="catalytic activity">
    <reaction evidence="8">
        <text>IMP + NAD(+) + H2O = XMP + NADH + H(+)</text>
        <dbReference type="Rhea" id="RHEA:11708"/>
        <dbReference type="ChEBI" id="CHEBI:15377"/>
        <dbReference type="ChEBI" id="CHEBI:15378"/>
        <dbReference type="ChEBI" id="CHEBI:57464"/>
        <dbReference type="ChEBI" id="CHEBI:57540"/>
        <dbReference type="ChEBI" id="CHEBI:57945"/>
        <dbReference type="ChEBI" id="CHEBI:58053"/>
        <dbReference type="EC" id="1.1.1.205"/>
    </reaction>
</comment>
<evidence type="ECO:0000256" key="4">
    <source>
        <dbReference type="ARBA" id="ARBA00022755"/>
    </source>
</evidence>
<dbReference type="CDD" id="cd00381">
    <property type="entry name" value="IMPDH"/>
    <property type="match status" value="1"/>
</dbReference>
<dbReference type="GO" id="GO:0006183">
    <property type="term" value="P:GTP biosynthetic process"/>
    <property type="evidence" value="ECO:0007669"/>
    <property type="project" value="TreeGrafter"/>
</dbReference>
<evidence type="ECO:0000313" key="11">
    <source>
        <dbReference type="Proteomes" id="UP000176923"/>
    </source>
</evidence>
<dbReference type="InterPro" id="IPR015875">
    <property type="entry name" value="IMP_DH/GMP_Rdtase_CS"/>
</dbReference>